<gene>
    <name evidence="2" type="ORF">E1B25_09695</name>
</gene>
<dbReference type="GO" id="GO:0005886">
    <property type="term" value="C:plasma membrane"/>
    <property type="evidence" value="ECO:0007669"/>
    <property type="project" value="TreeGrafter"/>
</dbReference>
<dbReference type="GO" id="GO:0005737">
    <property type="term" value="C:cytoplasm"/>
    <property type="evidence" value="ECO:0007669"/>
    <property type="project" value="GOC"/>
</dbReference>
<evidence type="ECO:0000313" key="3">
    <source>
        <dbReference type="Proteomes" id="UP000294662"/>
    </source>
</evidence>
<keyword evidence="3" id="KW-1185">Reference proteome</keyword>
<name>A0A4R5EUK9_9RHOB</name>
<accession>A0A4R5EUK9</accession>
<evidence type="ECO:0000313" key="2">
    <source>
        <dbReference type="EMBL" id="TDE38387.1"/>
    </source>
</evidence>
<dbReference type="PANTHER" id="PTHR34009:SF2">
    <property type="entry name" value="PROTEIN STAR"/>
    <property type="match status" value="1"/>
</dbReference>
<dbReference type="InterPro" id="IPR029063">
    <property type="entry name" value="SAM-dependent_MTases_sf"/>
</dbReference>
<dbReference type="GO" id="GO:0032259">
    <property type="term" value="P:methylation"/>
    <property type="evidence" value="ECO:0007669"/>
    <property type="project" value="UniProtKB-KW"/>
</dbReference>
<dbReference type="EMBL" id="SMFP01000005">
    <property type="protein sequence ID" value="TDE38387.1"/>
    <property type="molecule type" value="Genomic_DNA"/>
</dbReference>
<comment type="caution">
    <text evidence="2">The sequence shown here is derived from an EMBL/GenBank/DDBJ whole genome shotgun (WGS) entry which is preliminary data.</text>
</comment>
<dbReference type="RefSeq" id="WP_132828789.1">
    <property type="nucleotide sequence ID" value="NZ_SMFP01000005.1"/>
</dbReference>
<dbReference type="AlphaFoldDB" id="A0A4R5EUK9"/>
<dbReference type="PANTHER" id="PTHR34009">
    <property type="entry name" value="PROTEIN STAR"/>
    <property type="match status" value="1"/>
</dbReference>
<dbReference type="GO" id="GO:0008168">
    <property type="term" value="F:methyltransferase activity"/>
    <property type="evidence" value="ECO:0007669"/>
    <property type="project" value="UniProtKB-KW"/>
</dbReference>
<dbReference type="Gene3D" id="3.40.50.150">
    <property type="entry name" value="Vaccinia Virus protein VP39"/>
    <property type="match status" value="1"/>
</dbReference>
<dbReference type="GO" id="GO:0006888">
    <property type="term" value="P:endoplasmic reticulum to Golgi vesicle-mediated transport"/>
    <property type="evidence" value="ECO:0007669"/>
    <property type="project" value="TreeGrafter"/>
</dbReference>
<reference evidence="2 3" key="1">
    <citation type="submission" date="2019-03" db="EMBL/GenBank/DDBJ databases">
        <authorList>
            <person name="Zhang S."/>
        </authorList>
    </citation>
    <scope>NUCLEOTIDE SEQUENCE [LARGE SCALE GENOMIC DNA]</scope>
    <source>
        <strain evidence="2 3">S4J41</strain>
    </source>
</reference>
<dbReference type="InterPro" id="IPR006342">
    <property type="entry name" value="FkbM_mtfrase"/>
</dbReference>
<evidence type="ECO:0000259" key="1">
    <source>
        <dbReference type="Pfam" id="PF05050"/>
    </source>
</evidence>
<dbReference type="Pfam" id="PF05050">
    <property type="entry name" value="Methyltransf_21"/>
    <property type="match status" value="1"/>
</dbReference>
<keyword evidence="2" id="KW-0489">Methyltransferase</keyword>
<protein>
    <submittedName>
        <fullName evidence="2">FkbM family methyltransferase</fullName>
    </submittedName>
</protein>
<keyword evidence="2" id="KW-0808">Transferase</keyword>
<dbReference type="GO" id="GO:0016197">
    <property type="term" value="P:endosomal transport"/>
    <property type="evidence" value="ECO:0007669"/>
    <property type="project" value="TreeGrafter"/>
</dbReference>
<sequence>MSHFLSNTTITRKDRYRQLKARESGFFDLQFLKAMPPEIRNRCFEQLDASRSQLRQDLFALSQTGFKHGGFFVEFGATDGIDLNNSYLLETQYGWSGILAEPAQGWHADLRANRSAIIDSRCVWRASGEKLQFTEAPRGENSAISSFVKTSRKLRGHQYEVETVSLNDLLDQHSAPAKIDYLSVDTEGSEFDILNAVDFDRWSFRVMTVEHNHAPQREDIHALLTGKGYRRVLEEVSRFDDWYVKPD</sequence>
<dbReference type="OrthoDB" id="938855at2"/>
<feature type="domain" description="Methyltransferase FkbM" evidence="1">
    <location>
        <begin position="75"/>
        <end position="230"/>
    </location>
</feature>
<dbReference type="Proteomes" id="UP000294662">
    <property type="component" value="Unassembled WGS sequence"/>
</dbReference>
<organism evidence="2 3">
    <name type="scientific">Antarcticimicrobium sediminis</name>
    <dbReference type="NCBI Taxonomy" id="2546227"/>
    <lineage>
        <taxon>Bacteria</taxon>
        <taxon>Pseudomonadati</taxon>
        <taxon>Pseudomonadota</taxon>
        <taxon>Alphaproteobacteria</taxon>
        <taxon>Rhodobacterales</taxon>
        <taxon>Paracoccaceae</taxon>
        <taxon>Antarcticimicrobium</taxon>
    </lineage>
</organism>
<dbReference type="InterPro" id="IPR053202">
    <property type="entry name" value="EGF_Rcpt_Signaling_Reg"/>
</dbReference>
<dbReference type="NCBIfam" id="TIGR01444">
    <property type="entry name" value="fkbM_fam"/>
    <property type="match status" value="1"/>
</dbReference>
<proteinExistence type="predicted"/>
<dbReference type="SUPFAM" id="SSF53335">
    <property type="entry name" value="S-adenosyl-L-methionine-dependent methyltransferases"/>
    <property type="match status" value="1"/>
</dbReference>